<keyword evidence="3" id="KW-1185">Reference proteome</keyword>
<dbReference type="PANTHER" id="PTHR34366">
    <property type="entry name" value="OS07G0289901 PROTEIN-RELATED"/>
    <property type="match status" value="1"/>
</dbReference>
<sequence length="193" mass="21028">MTISVTIRPLKSLTGNAYDEDVPQTGADSFGYEPYTGAGGLGGVSQTGAGVVGDDPAEIVAKALLCFNERHIYSSCSDAYRLTQSGNLNVPPDYVDEYCSGPCLTETHLVLNCIENIMTRFIFYNKATIHDIRDTIKAGCGYGPERGDFNVAEHLQYEENSAYMTKIQNLSGLLGFAIIVQIDKLMCNFCLVL</sequence>
<reference evidence="3" key="1">
    <citation type="journal article" date="2010" name="Nat. Biotechnol.">
        <title>Draft genome sequence of the oilseed species Ricinus communis.</title>
        <authorList>
            <person name="Chan A.P."/>
            <person name="Crabtree J."/>
            <person name="Zhao Q."/>
            <person name="Lorenzi H."/>
            <person name="Orvis J."/>
            <person name="Puiu D."/>
            <person name="Melake-Berhan A."/>
            <person name="Jones K.M."/>
            <person name="Redman J."/>
            <person name="Chen G."/>
            <person name="Cahoon E.B."/>
            <person name="Gedil M."/>
            <person name="Stanke M."/>
            <person name="Haas B.J."/>
            <person name="Wortman J.R."/>
            <person name="Fraser-Liggett C.M."/>
            <person name="Ravel J."/>
            <person name="Rabinowicz P.D."/>
        </authorList>
    </citation>
    <scope>NUCLEOTIDE SEQUENCE [LARGE SCALE GENOMIC DNA]</scope>
    <source>
        <strain evidence="3">cv. Hale</strain>
    </source>
</reference>
<evidence type="ECO:0000313" key="2">
    <source>
        <dbReference type="EMBL" id="EEF43054.1"/>
    </source>
</evidence>
<feature type="domain" description="DUF7731" evidence="1">
    <location>
        <begin position="56"/>
        <end position="156"/>
    </location>
</feature>
<evidence type="ECO:0000313" key="3">
    <source>
        <dbReference type="Proteomes" id="UP000008311"/>
    </source>
</evidence>
<dbReference type="Pfam" id="PF24865">
    <property type="entry name" value="DUF7731"/>
    <property type="match status" value="1"/>
</dbReference>
<dbReference type="STRING" id="3988.B9RZM1"/>
<dbReference type="AlphaFoldDB" id="B9RZM1"/>
<evidence type="ECO:0000259" key="1">
    <source>
        <dbReference type="Pfam" id="PF24865"/>
    </source>
</evidence>
<dbReference type="InterPro" id="IPR056633">
    <property type="entry name" value="DUF7731"/>
</dbReference>
<name>B9RZM1_RICCO</name>
<dbReference type="PANTHER" id="PTHR34366:SF2">
    <property type="entry name" value="OS07G0289901 PROTEIN"/>
    <property type="match status" value="1"/>
</dbReference>
<dbReference type="FunCoup" id="B9RZM1">
    <property type="interactions" value="89"/>
</dbReference>
<protein>
    <recommendedName>
        <fullName evidence="1">DUF7731 domain-containing protein</fullName>
    </recommendedName>
</protein>
<dbReference type="InParanoid" id="B9RZM1"/>
<dbReference type="Proteomes" id="UP000008311">
    <property type="component" value="Unassembled WGS sequence"/>
</dbReference>
<dbReference type="EMBL" id="EQ973835">
    <property type="protein sequence ID" value="EEF43054.1"/>
    <property type="molecule type" value="Genomic_DNA"/>
</dbReference>
<accession>B9RZM1</accession>
<gene>
    <name evidence="2" type="ORF">RCOM_0999790</name>
</gene>
<organism evidence="2 3">
    <name type="scientific">Ricinus communis</name>
    <name type="common">Castor bean</name>
    <dbReference type="NCBI Taxonomy" id="3988"/>
    <lineage>
        <taxon>Eukaryota</taxon>
        <taxon>Viridiplantae</taxon>
        <taxon>Streptophyta</taxon>
        <taxon>Embryophyta</taxon>
        <taxon>Tracheophyta</taxon>
        <taxon>Spermatophyta</taxon>
        <taxon>Magnoliopsida</taxon>
        <taxon>eudicotyledons</taxon>
        <taxon>Gunneridae</taxon>
        <taxon>Pentapetalae</taxon>
        <taxon>rosids</taxon>
        <taxon>fabids</taxon>
        <taxon>Malpighiales</taxon>
        <taxon>Euphorbiaceae</taxon>
        <taxon>Acalyphoideae</taxon>
        <taxon>Acalypheae</taxon>
        <taxon>Ricinus</taxon>
    </lineage>
</organism>
<proteinExistence type="predicted"/>
<dbReference type="eggNOG" id="ENOG502S3R1">
    <property type="taxonomic scope" value="Eukaryota"/>
</dbReference>